<comment type="pathway">
    <text evidence="1">Cofactor biosynthesis; adenosylcobalamin biosynthesis.</text>
</comment>
<dbReference type="SUPFAM" id="SSF53335">
    <property type="entry name" value="S-adenosyl-L-methionine-dependent methyltransferases"/>
    <property type="match status" value="1"/>
</dbReference>
<dbReference type="InterPro" id="IPR029063">
    <property type="entry name" value="SAM-dependent_MTases_sf"/>
</dbReference>
<name>A0A286GV37_9PROT</name>
<protein>
    <submittedName>
        <fullName evidence="7">Precorrin-6Y C5,15-methyltransferase (Decarboxylating)</fullName>
    </submittedName>
</protein>
<dbReference type="InterPro" id="IPR014777">
    <property type="entry name" value="4pyrrole_Mease_sub1"/>
</dbReference>
<evidence type="ECO:0000313" key="8">
    <source>
        <dbReference type="Proteomes" id="UP000219621"/>
    </source>
</evidence>
<dbReference type="InterPro" id="IPR050714">
    <property type="entry name" value="Cobalamin_biosynth_MTase"/>
</dbReference>
<dbReference type="CDD" id="cd11644">
    <property type="entry name" value="Precorrin-6Y-MT"/>
    <property type="match status" value="1"/>
</dbReference>
<dbReference type="OrthoDB" id="9787825at2"/>
<evidence type="ECO:0000256" key="3">
    <source>
        <dbReference type="ARBA" id="ARBA00022603"/>
    </source>
</evidence>
<dbReference type="GO" id="GO:0032259">
    <property type="term" value="P:methylation"/>
    <property type="evidence" value="ECO:0007669"/>
    <property type="project" value="UniProtKB-KW"/>
</dbReference>
<keyword evidence="2" id="KW-0169">Cobalamin biosynthesis</keyword>
<proteinExistence type="predicted"/>
<dbReference type="Gene3D" id="3.40.50.150">
    <property type="entry name" value="Vaccinia Virus protein VP39"/>
    <property type="match status" value="1"/>
</dbReference>
<keyword evidence="8" id="KW-1185">Reference proteome</keyword>
<keyword evidence="5" id="KW-0949">S-adenosyl-L-methionine</keyword>
<dbReference type="UniPathway" id="UPA00148"/>
<dbReference type="InterPro" id="IPR012818">
    <property type="entry name" value="CbiE"/>
</dbReference>
<feature type="domain" description="Tetrapyrrole methylase" evidence="6">
    <location>
        <begin position="7"/>
        <end position="167"/>
    </location>
</feature>
<evidence type="ECO:0000313" key="7">
    <source>
        <dbReference type="EMBL" id="SOD98989.1"/>
    </source>
</evidence>
<evidence type="ECO:0000256" key="4">
    <source>
        <dbReference type="ARBA" id="ARBA00022679"/>
    </source>
</evidence>
<dbReference type="GO" id="GO:0008276">
    <property type="term" value="F:protein methyltransferase activity"/>
    <property type="evidence" value="ECO:0007669"/>
    <property type="project" value="InterPro"/>
</dbReference>
<evidence type="ECO:0000256" key="2">
    <source>
        <dbReference type="ARBA" id="ARBA00022573"/>
    </source>
</evidence>
<dbReference type="InterPro" id="IPR006365">
    <property type="entry name" value="Cbl_synth_CobL"/>
</dbReference>
<dbReference type="EMBL" id="OCNJ01000008">
    <property type="protein sequence ID" value="SOD98989.1"/>
    <property type="molecule type" value="Genomic_DNA"/>
</dbReference>
<dbReference type="PANTHER" id="PTHR43182:SF1">
    <property type="entry name" value="COBALT-PRECORRIN-7 C(5)-METHYLTRANSFERASE"/>
    <property type="match status" value="1"/>
</dbReference>
<keyword evidence="4 7" id="KW-0808">Transferase</keyword>
<dbReference type="NCBIfam" id="TIGR02469">
    <property type="entry name" value="CbiT"/>
    <property type="match status" value="1"/>
</dbReference>
<dbReference type="InterPro" id="IPR035996">
    <property type="entry name" value="4pyrrol_Methylase_sf"/>
</dbReference>
<dbReference type="InterPro" id="IPR014008">
    <property type="entry name" value="Cbl_synth_MTase_CbiT"/>
</dbReference>
<dbReference type="PIRSF" id="PIRSF036428">
    <property type="entry name" value="CobL"/>
    <property type="match status" value="1"/>
</dbReference>
<dbReference type="CDD" id="cd02440">
    <property type="entry name" value="AdoMet_MTases"/>
    <property type="match status" value="1"/>
</dbReference>
<organism evidence="7 8">
    <name type="scientific">Caenispirillum bisanense</name>
    <dbReference type="NCBI Taxonomy" id="414052"/>
    <lineage>
        <taxon>Bacteria</taxon>
        <taxon>Pseudomonadati</taxon>
        <taxon>Pseudomonadota</taxon>
        <taxon>Alphaproteobacteria</taxon>
        <taxon>Rhodospirillales</taxon>
        <taxon>Novispirillaceae</taxon>
        <taxon>Caenispirillum</taxon>
    </lineage>
</organism>
<dbReference type="NCBIfam" id="TIGR02467">
    <property type="entry name" value="CbiE"/>
    <property type="match status" value="1"/>
</dbReference>
<dbReference type="Gene3D" id="3.40.1010.10">
    <property type="entry name" value="Cobalt-precorrin-4 Transmethylase, Domain 1"/>
    <property type="match status" value="1"/>
</dbReference>
<dbReference type="Proteomes" id="UP000219621">
    <property type="component" value="Unassembled WGS sequence"/>
</dbReference>
<dbReference type="RefSeq" id="WP_097280574.1">
    <property type="nucleotide sequence ID" value="NZ_OCNJ01000008.1"/>
</dbReference>
<dbReference type="AlphaFoldDB" id="A0A286GV37"/>
<gene>
    <name evidence="7" type="ORF">SAMN05421508_108176</name>
</gene>
<reference evidence="7 8" key="1">
    <citation type="submission" date="2017-09" db="EMBL/GenBank/DDBJ databases">
        <authorList>
            <person name="Ehlers B."/>
            <person name="Leendertz F.H."/>
        </authorList>
    </citation>
    <scope>NUCLEOTIDE SEQUENCE [LARGE SCALE GENOMIC DNA]</scope>
    <source>
        <strain evidence="7 8">USBA 140</strain>
    </source>
</reference>
<evidence type="ECO:0000256" key="1">
    <source>
        <dbReference type="ARBA" id="ARBA00004953"/>
    </source>
</evidence>
<evidence type="ECO:0000259" key="6">
    <source>
        <dbReference type="Pfam" id="PF00590"/>
    </source>
</evidence>
<evidence type="ECO:0000256" key="5">
    <source>
        <dbReference type="ARBA" id="ARBA00022691"/>
    </source>
</evidence>
<accession>A0A286GV37</accession>
<keyword evidence="3 7" id="KW-0489">Methyltransferase</keyword>
<dbReference type="PANTHER" id="PTHR43182">
    <property type="entry name" value="COBALT-PRECORRIN-6B C(15)-METHYLTRANSFERASE (DECARBOXYLATING)"/>
    <property type="match status" value="1"/>
</dbReference>
<dbReference type="Pfam" id="PF00590">
    <property type="entry name" value="TP_methylase"/>
    <property type="match status" value="1"/>
</dbReference>
<dbReference type="InterPro" id="IPR000878">
    <property type="entry name" value="4pyrrol_Mease"/>
</dbReference>
<sequence>MTAAPWLTVVGIGEDGLPGLSAAARSVIETASVLVGGARQLALVPDTGAERLEWGGLRETLAAVEALRGRPGVVVLASGDPLHFGLGTTLSRRLDPAELVVLPHVSSFALAAARLRWSIADCRLLTAHGRPVAGIVPHLIPGARLLVLCADGTTPAALADLLCRHGFGPSRLTALWHLAGPAEGRRDATADAWTPEPTPDLVVMAVECVAAPGARVLPRTPGLPDGAFRHDGQLTKRVVRAATVAALQPRPHALLWDIGAGCGSIAIEWMRAADHARAVAIESHDGRRALIADNAVALGTPGLTIVAGRAPEALAEAGPAPDAVFVGGAVSRPGVLEACWDALKPGGRLVANAVTAEAEARLLERRAAWDGDLTRLAVSHLKETAGGLHLWEALAPVTQLVAVKP</sequence>
<dbReference type="GO" id="GO:0009236">
    <property type="term" value="P:cobalamin biosynthetic process"/>
    <property type="evidence" value="ECO:0007669"/>
    <property type="project" value="UniProtKB-UniPathway"/>
</dbReference>
<dbReference type="SUPFAM" id="SSF53790">
    <property type="entry name" value="Tetrapyrrole methylase"/>
    <property type="match status" value="1"/>
</dbReference>